<gene>
    <name evidence="2" type="ORF">HCJ94_11820</name>
</gene>
<keyword evidence="3" id="KW-1185">Reference proteome</keyword>
<sequence length="136" mass="13207">MFPVALTCPLWWVARWASRLLAGLALTAGLTVGVTAPAHAAGQAEVAVVPATGDCFALSTRGAATDTPPTVRVALDAPAVGTASHAVPAGSGADVAPAAGVVPGDAERVTPVATGECGSLAGRFPASSGSRAPPRS</sequence>
<reference evidence="2 3" key="1">
    <citation type="submission" date="2020-03" db="EMBL/GenBank/DDBJ databases">
        <title>WGS of actinomycetes isolated from Thailand.</title>
        <authorList>
            <person name="Thawai C."/>
        </authorList>
    </citation>
    <scope>NUCLEOTIDE SEQUENCE [LARGE SCALE GENOMIC DNA]</scope>
    <source>
        <strain evidence="2 3">HSS6-12</strain>
    </source>
</reference>
<proteinExistence type="predicted"/>
<name>A0ABX0Z4B1_9ACTN</name>
<feature type="chain" id="PRO_5046835997" evidence="1">
    <location>
        <begin position="41"/>
        <end position="136"/>
    </location>
</feature>
<evidence type="ECO:0000313" key="2">
    <source>
        <dbReference type="EMBL" id="NJP32651.1"/>
    </source>
</evidence>
<dbReference type="RefSeq" id="WP_168001032.1">
    <property type="nucleotide sequence ID" value="NZ_JAATEO010000010.1"/>
</dbReference>
<evidence type="ECO:0000256" key="1">
    <source>
        <dbReference type="SAM" id="SignalP"/>
    </source>
</evidence>
<keyword evidence="1" id="KW-0732">Signal</keyword>
<organism evidence="2 3">
    <name type="scientific">Micromonospora thermarum</name>
    <dbReference type="NCBI Taxonomy" id="2720024"/>
    <lineage>
        <taxon>Bacteria</taxon>
        <taxon>Bacillati</taxon>
        <taxon>Actinomycetota</taxon>
        <taxon>Actinomycetes</taxon>
        <taxon>Micromonosporales</taxon>
        <taxon>Micromonosporaceae</taxon>
        <taxon>Micromonospora</taxon>
    </lineage>
</organism>
<dbReference type="Proteomes" id="UP000783871">
    <property type="component" value="Unassembled WGS sequence"/>
</dbReference>
<feature type="signal peptide" evidence="1">
    <location>
        <begin position="1"/>
        <end position="40"/>
    </location>
</feature>
<dbReference type="EMBL" id="JAATEO010000010">
    <property type="protein sequence ID" value="NJP32651.1"/>
    <property type="molecule type" value="Genomic_DNA"/>
</dbReference>
<protein>
    <submittedName>
        <fullName evidence="2">Uncharacterized protein</fullName>
    </submittedName>
</protein>
<comment type="caution">
    <text evidence="2">The sequence shown here is derived from an EMBL/GenBank/DDBJ whole genome shotgun (WGS) entry which is preliminary data.</text>
</comment>
<evidence type="ECO:0000313" key="3">
    <source>
        <dbReference type="Proteomes" id="UP000783871"/>
    </source>
</evidence>
<accession>A0ABX0Z4B1</accession>